<dbReference type="AlphaFoldDB" id="A0A1H3JTZ2"/>
<dbReference type="InterPro" id="IPR011009">
    <property type="entry name" value="Kinase-like_dom_sf"/>
</dbReference>
<dbReference type="Gene3D" id="3.90.1200.10">
    <property type="match status" value="1"/>
</dbReference>
<evidence type="ECO:0000313" key="3">
    <source>
        <dbReference type="Proteomes" id="UP000199515"/>
    </source>
</evidence>
<reference evidence="2 3" key="1">
    <citation type="submission" date="2016-10" db="EMBL/GenBank/DDBJ databases">
        <authorList>
            <person name="de Groot N.N."/>
        </authorList>
    </citation>
    <scope>NUCLEOTIDE SEQUENCE [LARGE SCALE GENOMIC DNA]</scope>
    <source>
        <strain evidence="2 3">CPCC 202699</strain>
    </source>
</reference>
<accession>A0A1H3JTZ2</accession>
<name>A0A1H3JTZ2_9PSEU</name>
<evidence type="ECO:0000259" key="1">
    <source>
        <dbReference type="Pfam" id="PF01636"/>
    </source>
</evidence>
<dbReference type="SUPFAM" id="SSF56112">
    <property type="entry name" value="Protein kinase-like (PK-like)"/>
    <property type="match status" value="1"/>
</dbReference>
<evidence type="ECO:0000313" key="2">
    <source>
        <dbReference type="EMBL" id="SDY42828.1"/>
    </source>
</evidence>
<organism evidence="2 3">
    <name type="scientific">Amycolatopsis xylanica</name>
    <dbReference type="NCBI Taxonomy" id="589385"/>
    <lineage>
        <taxon>Bacteria</taxon>
        <taxon>Bacillati</taxon>
        <taxon>Actinomycetota</taxon>
        <taxon>Actinomycetes</taxon>
        <taxon>Pseudonocardiales</taxon>
        <taxon>Pseudonocardiaceae</taxon>
        <taxon>Amycolatopsis</taxon>
    </lineage>
</organism>
<feature type="domain" description="Aminoglycoside phosphotransferase" evidence="1">
    <location>
        <begin position="25"/>
        <end position="177"/>
    </location>
</feature>
<dbReference type="STRING" id="589385.SAMN05421504_105525"/>
<gene>
    <name evidence="2" type="ORF">SAMN05421504_105525</name>
</gene>
<proteinExistence type="predicted"/>
<dbReference type="Proteomes" id="UP000199515">
    <property type="component" value="Unassembled WGS sequence"/>
</dbReference>
<protein>
    <recommendedName>
        <fullName evidence="1">Aminoglycoside phosphotransferase domain-containing protein</fullName>
    </recommendedName>
</protein>
<sequence length="222" mass="25028">MRWLRNEAEAGQFVDGIAPAVRFQEDIGEWLVVGFEHLTGRPADLAPTSADLSLVATTLNRLAAIAVPEVRPLSDRWKPHWWEKIAEERPDIIAGWDVRELTHWEERAAESVTGDRLVHTDLHEDQFIIDDDHHVHVIDWGWPASGAPWVDSAFMVIRLIHAGHSPAEAEAWARARTPWTSAADDAVTAFSVYVAGLWHYRATSEKLAQTARSYAEWRLASS</sequence>
<dbReference type="InterPro" id="IPR002575">
    <property type="entry name" value="Aminoglycoside_PTrfase"/>
</dbReference>
<dbReference type="Pfam" id="PF01636">
    <property type="entry name" value="APH"/>
    <property type="match status" value="1"/>
</dbReference>
<keyword evidence="3" id="KW-1185">Reference proteome</keyword>
<dbReference type="EMBL" id="FNON01000005">
    <property type="protein sequence ID" value="SDY42828.1"/>
    <property type="molecule type" value="Genomic_DNA"/>
</dbReference>